<evidence type="ECO:0000256" key="1">
    <source>
        <dbReference type="ARBA" id="ARBA00022714"/>
    </source>
</evidence>
<dbReference type="AlphaFoldDB" id="A0A077ZUJ6"/>
<dbReference type="PANTHER" id="PTHR46491:SF3">
    <property type="entry name" value="CDGSH IRON-SULFUR DOMAIN-CONTAINING PROTEIN 3, MITOCHONDRIAL"/>
    <property type="match status" value="1"/>
</dbReference>
<dbReference type="GO" id="GO:0046872">
    <property type="term" value="F:metal ion binding"/>
    <property type="evidence" value="ECO:0007669"/>
    <property type="project" value="UniProtKB-KW"/>
</dbReference>
<dbReference type="InterPro" id="IPR052950">
    <property type="entry name" value="CISD"/>
</dbReference>
<dbReference type="OrthoDB" id="282488at2759"/>
<feature type="domain" description="Iron-binding zinc finger CDGSH type" evidence="6">
    <location>
        <begin position="46"/>
        <end position="83"/>
    </location>
</feature>
<evidence type="ECO:0000256" key="3">
    <source>
        <dbReference type="ARBA" id="ARBA00023004"/>
    </source>
</evidence>
<dbReference type="GO" id="GO:0005739">
    <property type="term" value="C:mitochondrion"/>
    <property type="evidence" value="ECO:0007669"/>
    <property type="project" value="TreeGrafter"/>
</dbReference>
<name>A0A077ZUJ6_STYLE</name>
<evidence type="ECO:0000259" key="6">
    <source>
        <dbReference type="SMART" id="SM00704"/>
    </source>
</evidence>
<keyword evidence="1" id="KW-0001">2Fe-2S</keyword>
<evidence type="ECO:0000256" key="5">
    <source>
        <dbReference type="ARBA" id="ARBA00034078"/>
    </source>
</evidence>
<reference evidence="7 8" key="1">
    <citation type="submission" date="2014-06" db="EMBL/GenBank/DDBJ databases">
        <authorList>
            <person name="Swart Estienne"/>
        </authorList>
    </citation>
    <scope>NUCLEOTIDE SEQUENCE [LARGE SCALE GENOMIC DNA]</scope>
    <source>
        <strain evidence="7 8">130c</strain>
    </source>
</reference>
<dbReference type="InterPro" id="IPR018967">
    <property type="entry name" value="FeS-contain_CDGSH-typ"/>
</dbReference>
<dbReference type="InterPro" id="IPR042216">
    <property type="entry name" value="MitoNEET_CISD"/>
</dbReference>
<keyword evidence="4" id="KW-0411">Iron-sulfur</keyword>
<gene>
    <name evidence="7" type="primary">Contig4843.g5181</name>
    <name evidence="7" type="ORF">STYLEM_1095</name>
</gene>
<dbReference type="OMA" id="TEITHRI"/>
<sequence length="124" mass="14216">MESSQRQEEPSAVILKEITKQMIEEGDFVTSMEQLQVTGKPKIARACPYRIKLLKGQSYLYCTCGQSKTQPFCDGKHKELDNGYKPLKVDIIKDQSNFLWCGCKRNRKEAGPNCDGNHTRIDDW</sequence>
<dbReference type="Proteomes" id="UP000039865">
    <property type="component" value="Unassembled WGS sequence"/>
</dbReference>
<dbReference type="Gene3D" id="3.40.5.90">
    <property type="entry name" value="CDGSH iron-sulfur domain, mitoNEET-type"/>
    <property type="match status" value="1"/>
</dbReference>
<keyword evidence="3" id="KW-0408">Iron</keyword>
<protein>
    <submittedName>
        <fullName evidence="7">Glutamate synthase</fullName>
    </submittedName>
</protein>
<dbReference type="PANTHER" id="PTHR46491">
    <property type="entry name" value="CDGSH IRON SULFUR DOMAIN PROTEIN HOMOLOG"/>
    <property type="match status" value="1"/>
</dbReference>
<proteinExistence type="predicted"/>
<dbReference type="InParanoid" id="A0A077ZUJ6"/>
<keyword evidence="2" id="KW-0479">Metal-binding</keyword>
<dbReference type="SMART" id="SM00704">
    <property type="entry name" value="ZnF_CDGSH"/>
    <property type="match status" value="1"/>
</dbReference>
<dbReference type="GO" id="GO:0051537">
    <property type="term" value="F:2 iron, 2 sulfur cluster binding"/>
    <property type="evidence" value="ECO:0007669"/>
    <property type="project" value="UniProtKB-KW"/>
</dbReference>
<accession>A0A077ZUJ6</accession>
<keyword evidence="8" id="KW-1185">Reference proteome</keyword>
<comment type="cofactor">
    <cofactor evidence="5">
        <name>[2Fe-2S] cluster</name>
        <dbReference type="ChEBI" id="CHEBI:190135"/>
    </cofactor>
</comment>
<organism evidence="7 8">
    <name type="scientific">Stylonychia lemnae</name>
    <name type="common">Ciliate</name>
    <dbReference type="NCBI Taxonomy" id="5949"/>
    <lineage>
        <taxon>Eukaryota</taxon>
        <taxon>Sar</taxon>
        <taxon>Alveolata</taxon>
        <taxon>Ciliophora</taxon>
        <taxon>Intramacronucleata</taxon>
        <taxon>Spirotrichea</taxon>
        <taxon>Stichotrichia</taxon>
        <taxon>Sporadotrichida</taxon>
        <taxon>Oxytrichidae</taxon>
        <taxon>Stylonychinae</taxon>
        <taxon>Stylonychia</taxon>
    </lineage>
</organism>
<evidence type="ECO:0000256" key="2">
    <source>
        <dbReference type="ARBA" id="ARBA00022723"/>
    </source>
</evidence>
<dbReference type="Pfam" id="PF09360">
    <property type="entry name" value="zf-CDGSH"/>
    <property type="match status" value="1"/>
</dbReference>
<evidence type="ECO:0000313" key="8">
    <source>
        <dbReference type="Proteomes" id="UP000039865"/>
    </source>
</evidence>
<evidence type="ECO:0000256" key="4">
    <source>
        <dbReference type="ARBA" id="ARBA00023014"/>
    </source>
</evidence>
<dbReference type="EMBL" id="CCKQ01001038">
    <property type="protein sequence ID" value="CDW72141.1"/>
    <property type="molecule type" value="Genomic_DNA"/>
</dbReference>
<evidence type="ECO:0000313" key="7">
    <source>
        <dbReference type="EMBL" id="CDW72141.1"/>
    </source>
</evidence>